<evidence type="ECO:0000259" key="3">
    <source>
        <dbReference type="SMART" id="SM01008"/>
    </source>
</evidence>
<dbReference type="Pfam" id="PF02738">
    <property type="entry name" value="MoCoBD_1"/>
    <property type="match status" value="1"/>
</dbReference>
<dbReference type="Proteomes" id="UP001221838">
    <property type="component" value="Unassembled WGS sequence"/>
</dbReference>
<evidence type="ECO:0000313" key="4">
    <source>
        <dbReference type="EMBL" id="MDC0713492.1"/>
    </source>
</evidence>
<comment type="caution">
    <text evidence="4">The sequence shown here is derived from an EMBL/GenBank/DDBJ whole genome shotgun (WGS) entry which is preliminary data.</text>
</comment>
<dbReference type="RefSeq" id="WP_272143796.1">
    <property type="nucleotide sequence ID" value="NZ_JAQNDM010000002.1"/>
</dbReference>
<dbReference type="PROSITE" id="PS51318">
    <property type="entry name" value="TAT"/>
    <property type="match status" value="1"/>
</dbReference>
<gene>
    <name evidence="4" type="ORF">POL68_33820</name>
</gene>
<dbReference type="PANTHER" id="PTHR47495">
    <property type="entry name" value="ALDEHYDE DEHYDROGENASE"/>
    <property type="match status" value="1"/>
</dbReference>
<reference evidence="4 5" key="1">
    <citation type="submission" date="2022-11" db="EMBL/GenBank/DDBJ databases">
        <title>Minimal conservation of predation-associated metabolite biosynthetic gene clusters underscores biosynthetic potential of Myxococcota including descriptions for ten novel species: Archangium lansinium sp. nov., Myxococcus landrumus sp. nov., Nannocystis bai.</title>
        <authorList>
            <person name="Ahearne A."/>
            <person name="Stevens C."/>
            <person name="Dowd S."/>
        </authorList>
    </citation>
    <scope>NUCLEOTIDE SEQUENCE [LARGE SCALE GENOMIC DNA]</scope>
    <source>
        <strain evidence="4 5">NCWAL01</strain>
    </source>
</reference>
<feature type="region of interest" description="Disordered" evidence="1">
    <location>
        <begin position="36"/>
        <end position="62"/>
    </location>
</feature>
<dbReference type="Pfam" id="PF20256">
    <property type="entry name" value="MoCoBD_2"/>
    <property type="match status" value="2"/>
</dbReference>
<dbReference type="InterPro" id="IPR000674">
    <property type="entry name" value="Ald_Oxase/Xan_DH_a/b"/>
</dbReference>
<evidence type="ECO:0000256" key="2">
    <source>
        <dbReference type="SAM" id="SignalP"/>
    </source>
</evidence>
<dbReference type="InterPro" id="IPR037165">
    <property type="entry name" value="AldOxase/xan_DH_Mopterin-bd_sf"/>
</dbReference>
<feature type="chain" id="PRO_5045800510" evidence="2">
    <location>
        <begin position="37"/>
        <end position="767"/>
    </location>
</feature>
<dbReference type="InterPro" id="IPR052516">
    <property type="entry name" value="N-heterocyclic_Hydroxylase"/>
</dbReference>
<keyword evidence="5" id="KW-1185">Reference proteome</keyword>
<dbReference type="InterPro" id="IPR012368">
    <property type="entry name" value="OxRdtase_Mopterin-bd_su_IorB"/>
</dbReference>
<keyword evidence="2" id="KW-0732">Signal</keyword>
<feature type="signal peptide" evidence="2">
    <location>
        <begin position="1"/>
        <end position="36"/>
    </location>
</feature>
<dbReference type="SUPFAM" id="SSF56003">
    <property type="entry name" value="Molybdenum cofactor-binding domain"/>
    <property type="match status" value="2"/>
</dbReference>
<dbReference type="EMBL" id="JAQNDM010000002">
    <property type="protein sequence ID" value="MDC0713492.1"/>
    <property type="molecule type" value="Genomic_DNA"/>
</dbReference>
<protein>
    <submittedName>
        <fullName evidence="4">Molybdopterin-dependent oxidoreductase</fullName>
    </submittedName>
</protein>
<evidence type="ECO:0000256" key="1">
    <source>
        <dbReference type="SAM" id="MobiDB-lite"/>
    </source>
</evidence>
<sequence length="767" mass="82534">MSPKQPVLIARRSFLAGLNLSVGGLALGLFSNEALADEPSGKTGAKPKAGSEAQEKSAPGLNPNAFVHVAPDGVVSIVCHRSEMGQGIRSSLPVLIADELGADMARVKILQADGDPIYGDQNTDGSNSVRGIYTDMRRVGATARTMLVAAAAKRWKVPAEDCEAVDHKVVHRGSQRTLGFGELALEAGKQRVPKAEQVKLRPKNELRRVGKHLPLIDGPAYVTGTAVFGADIRLPGMLTALVARPPVVGGRVARYDAARTLAVPGVKRVIELPVPTKPYQFQSWGGIAVLAENTWAAMKGRGALDITWEDGENASYDSEQYRQELTASVRAPGTVVRNVGDAEGALAQAARVLEAEYYVPHLSHAPMEPPVVVARVEGGTCEVWAPTQHPQAARTEAARALGIPFEKVTVHVTFLGGGFGRKSKADFISEAVLLAREAGVPVRVQWTREDDIRHDYYHAVSTQRLSAGLDAQGKVIAWRHRTAFPPIGSIFGPVNRPAEGDLQQGVLDLALAVPNLRAEACEANAHVRIGWLRSVYNIFHAFSVNSFIDEIAHARGEDTRDVLLEMYGPPRVVNTLEALGVKSLRNYGRSLEEHPIDVGRMRNVIERVTQLSRWDERKKDGRSLGLAAHRSFLSYVAVVASVIRGPGGKPAVDEAWLVIDAGTVINPDRARSQMEGSVIFGMSVAMYGAITMKGGAVQQSNFHDYRLMRIGEAPRKIHVDILPSEGLPGGIGEPGVPPVAPAIANALFALTGTRVRELPLSRMPPVS</sequence>
<proteinExistence type="predicted"/>
<evidence type="ECO:0000313" key="5">
    <source>
        <dbReference type="Proteomes" id="UP001221838"/>
    </source>
</evidence>
<dbReference type="Gene3D" id="3.90.1170.50">
    <property type="entry name" value="Aldehyde oxidase/xanthine dehydrogenase, a/b hammerhead"/>
    <property type="match status" value="1"/>
</dbReference>
<feature type="domain" description="Aldehyde oxidase/xanthine dehydrogenase a/b hammerhead" evidence="3">
    <location>
        <begin position="223"/>
        <end position="312"/>
    </location>
</feature>
<name>A0ABT5DM99_9BACT</name>
<dbReference type="InterPro" id="IPR006311">
    <property type="entry name" value="TAT_signal"/>
</dbReference>
<dbReference type="SMART" id="SM01008">
    <property type="entry name" value="Ald_Xan_dh_C"/>
    <property type="match status" value="1"/>
</dbReference>
<dbReference type="PANTHER" id="PTHR47495:SF3">
    <property type="entry name" value="BLR6219 PROTEIN"/>
    <property type="match status" value="1"/>
</dbReference>
<organism evidence="4 5">
    <name type="scientific">Stigmatella ashevillensis</name>
    <dbReference type="NCBI Taxonomy" id="2995309"/>
    <lineage>
        <taxon>Bacteria</taxon>
        <taxon>Pseudomonadati</taxon>
        <taxon>Myxococcota</taxon>
        <taxon>Myxococcia</taxon>
        <taxon>Myxococcales</taxon>
        <taxon>Cystobacterineae</taxon>
        <taxon>Archangiaceae</taxon>
        <taxon>Stigmatella</taxon>
    </lineage>
</organism>
<dbReference type="InterPro" id="IPR046867">
    <property type="entry name" value="AldOxase/xan_DH_MoCoBD2"/>
</dbReference>
<dbReference type="Gene3D" id="3.30.365.10">
    <property type="entry name" value="Aldehyde oxidase/xanthine dehydrogenase, molybdopterin binding domain"/>
    <property type="match status" value="4"/>
</dbReference>
<dbReference type="InterPro" id="IPR008274">
    <property type="entry name" value="AldOxase/xan_DH_MoCoBD1"/>
</dbReference>
<dbReference type="PIRSF" id="PIRSF036389">
    <property type="entry name" value="IOR_B"/>
    <property type="match status" value="1"/>
</dbReference>
<accession>A0ABT5DM99</accession>